<dbReference type="GeneID" id="31364074"/>
<feature type="transmembrane region" description="Helical" evidence="19">
    <location>
        <begin position="210"/>
        <end position="231"/>
    </location>
</feature>
<dbReference type="InParanoid" id="D3BJ70"/>
<evidence type="ECO:0000256" key="7">
    <source>
        <dbReference type="ARBA" id="ARBA00044893"/>
    </source>
</evidence>
<comment type="catalytic activity">
    <reaction evidence="6">
        <text>L-lysyl-L-alpha-amino acid(out) = L-lysyl-L-alpha-amino acid(in)</text>
        <dbReference type="Rhea" id="RHEA:79387"/>
        <dbReference type="ChEBI" id="CHEBI:229965"/>
    </reaction>
</comment>
<feature type="transmembrane region" description="Helical" evidence="19">
    <location>
        <begin position="185"/>
        <end position="204"/>
    </location>
</feature>
<comment type="catalytic activity">
    <reaction evidence="7">
        <text>L-alpha-aminoacyl-L-lysine(out) = L-alpha-aminoacyl-L-lysine(in)</text>
        <dbReference type="Rhea" id="RHEA:79383"/>
        <dbReference type="ChEBI" id="CHEBI:229966"/>
    </reaction>
</comment>
<dbReference type="InterPro" id="IPR011701">
    <property type="entry name" value="MFS"/>
</dbReference>
<dbReference type="FunCoup" id="D3BJ70">
    <property type="interactions" value="1"/>
</dbReference>
<evidence type="ECO:0000313" key="22">
    <source>
        <dbReference type="Proteomes" id="UP000001396"/>
    </source>
</evidence>
<comment type="catalytic activity">
    <reaction evidence="3">
        <text>L-histidyl-glycine(out) = L-histidyl-glycine(in)</text>
        <dbReference type="Rhea" id="RHEA:79395"/>
        <dbReference type="ChEBI" id="CHEBI:229957"/>
    </reaction>
</comment>
<comment type="catalytic activity">
    <reaction evidence="11">
        <text>L-arginyl-glycine(out) = L-arginyl-glycine(in)</text>
        <dbReference type="Rhea" id="RHEA:79391"/>
        <dbReference type="ChEBI" id="CHEBI:229955"/>
    </reaction>
</comment>
<sequence>MVQEHDDDDHSLLRINNNDSYDNEVNISTSISSSYSINSQLQEVVEHYSDSFDGDIICTELNDGGGGGGAVILKSITSKESTLLNKSGEKILLTEKQPTSKQKENIKKKILVIILICNLAFPLYLAYNSPNSLVKVFDKHYNMDSSQFSKLYTVYALPNLFMVILGGILVDLFGPNKCSLVFQTILFLSTVLTAISVSNASYGLLLFSKVLLGIGGETILVCISAFIAKWFSANDVPFVLGLESSWVQIASLMSFAVLPSLYNASNLQFTMWFITIVSIIALVSNFVFVIFQKRLKFRDEVYVSVGDDIENEKVNQTNNINNERDNEKDDEELAKQKELESMTKTERLVYELKHAIILMKLIPKKMWILAGISFFGYNTFYGLDIFVTDMIAEKYNYDNKKASMVMAYETMVNGVMSPIFGYLVKRFEMRATACGIGIFFMGLGVALLNLTNNVPYPWVIISGLGYGLMNNSIMSSIPIIVEEKIIGSSYGLVGTAYNVGIFVFPYLLGSIRTKLGNYDVSMWVLVLSAVVALLLLGWLKLIDMKETDNSKRLDKKRS</sequence>
<keyword evidence="22" id="KW-1185">Reference proteome</keyword>
<feature type="transmembrane region" description="Helical" evidence="19">
    <location>
        <begin position="366"/>
        <end position="383"/>
    </location>
</feature>
<dbReference type="Proteomes" id="UP000001396">
    <property type="component" value="Unassembled WGS sequence"/>
</dbReference>
<accession>D3BJ70</accession>
<evidence type="ECO:0000313" key="21">
    <source>
        <dbReference type="EMBL" id="EFA77950.1"/>
    </source>
</evidence>
<dbReference type="PROSITE" id="PS50850">
    <property type="entry name" value="MFS"/>
    <property type="match status" value="1"/>
</dbReference>
<dbReference type="GO" id="GO:0016020">
    <property type="term" value="C:membrane"/>
    <property type="evidence" value="ECO:0007669"/>
    <property type="project" value="UniProtKB-SubCell"/>
</dbReference>
<evidence type="ECO:0000256" key="15">
    <source>
        <dbReference type="ARBA" id="ARBA00044985"/>
    </source>
</evidence>
<dbReference type="AlphaFoldDB" id="D3BJ70"/>
<dbReference type="PANTHER" id="PTHR23512">
    <property type="entry name" value="MAJOR FACILITATOR SUPERFAMILY DOMAIN-CONTAINING PROTEIN 1"/>
    <property type="match status" value="1"/>
</dbReference>
<evidence type="ECO:0000256" key="3">
    <source>
        <dbReference type="ARBA" id="ARBA00044878"/>
    </source>
</evidence>
<evidence type="ECO:0000256" key="2">
    <source>
        <dbReference type="ARBA" id="ARBA00044876"/>
    </source>
</evidence>
<evidence type="ECO:0000259" key="20">
    <source>
        <dbReference type="PROSITE" id="PS50850"/>
    </source>
</evidence>
<comment type="function">
    <text evidence="17">Lysosomal dipeptide uniporter that selectively exports lysine, arginine or histidine-containing dipeptides with a net positive charge from the lysosome lumen into the cytosol. Could play a role in a specific type of protein O-glycosylation indirectly regulating macrophages migration and tissue invasion. Also essential for liver homeostasis.</text>
</comment>
<keyword evidence="19" id="KW-1133">Transmembrane helix</keyword>
<dbReference type="GO" id="GO:0022857">
    <property type="term" value="F:transmembrane transporter activity"/>
    <property type="evidence" value="ECO:0007669"/>
    <property type="project" value="InterPro"/>
</dbReference>
<dbReference type="OMA" id="KIIQLPW"/>
<feature type="transmembrane region" description="Helical" evidence="19">
    <location>
        <begin position="456"/>
        <end position="473"/>
    </location>
</feature>
<evidence type="ECO:0000256" key="5">
    <source>
        <dbReference type="ARBA" id="ARBA00044884"/>
    </source>
</evidence>
<dbReference type="InterPro" id="IPR036259">
    <property type="entry name" value="MFS_trans_sf"/>
</dbReference>
<feature type="domain" description="Major facilitator superfamily (MFS) profile" evidence="20">
    <location>
        <begin position="110"/>
        <end position="546"/>
    </location>
</feature>
<gene>
    <name evidence="21" type="ORF">PPL_08595</name>
</gene>
<protein>
    <recommendedName>
        <fullName evidence="15">Lysosomal dipeptide transporter MFSD1</fullName>
    </recommendedName>
    <alternativeName>
        <fullName evidence="16">Major facilitator superfamily domain-containing protein 1</fullName>
    </alternativeName>
</protein>
<dbReference type="SUPFAM" id="SSF103473">
    <property type="entry name" value="MFS general substrate transporter"/>
    <property type="match status" value="1"/>
</dbReference>
<feature type="transmembrane region" description="Helical" evidence="19">
    <location>
        <begin position="520"/>
        <end position="542"/>
    </location>
</feature>
<evidence type="ECO:0000256" key="14">
    <source>
        <dbReference type="ARBA" id="ARBA00044924"/>
    </source>
</evidence>
<comment type="subcellular location">
    <subcellularLocation>
        <location evidence="1">Membrane</location>
        <topology evidence="1">Multi-pass membrane protein</topology>
    </subcellularLocation>
</comment>
<comment type="subunit">
    <text evidence="18">Homodimer. Interacts with lysosomal protein GLMP (via lumenal domain); the interaction starts while both proteins are still in the endoplasmic reticulum and is required for stabilization of MFSD1 in lysosomes but has no direct effect on its targeting to lysosomes or transporter activity.</text>
</comment>
<feature type="transmembrane region" description="Helical" evidence="19">
    <location>
        <begin position="110"/>
        <end position="127"/>
    </location>
</feature>
<comment type="catalytic activity">
    <reaction evidence="10">
        <text>L-lysyl-L-lysine(out) = L-lysyl-L-lysine(in)</text>
        <dbReference type="Rhea" id="RHEA:79403"/>
        <dbReference type="ChEBI" id="CHEBI:229956"/>
    </reaction>
</comment>
<dbReference type="PANTHER" id="PTHR23512:SF7">
    <property type="entry name" value="MAJOR FACILITATOR SUPERFAMILY (MFS) PROFILE DOMAIN-CONTAINING PROTEIN"/>
    <property type="match status" value="1"/>
</dbReference>
<evidence type="ECO:0000256" key="13">
    <source>
        <dbReference type="ARBA" id="ARBA00044919"/>
    </source>
</evidence>
<comment type="catalytic activity">
    <reaction evidence="8">
        <text>L-aspartyl-L-lysine(out) = L-aspartyl-L-lysine(in)</text>
        <dbReference type="Rhea" id="RHEA:79411"/>
        <dbReference type="ChEBI" id="CHEBI:229953"/>
    </reaction>
</comment>
<dbReference type="RefSeq" id="XP_020430078.1">
    <property type="nucleotide sequence ID" value="XM_020579403.1"/>
</dbReference>
<evidence type="ECO:0000256" key="12">
    <source>
        <dbReference type="ARBA" id="ARBA00044912"/>
    </source>
</evidence>
<evidence type="ECO:0000256" key="1">
    <source>
        <dbReference type="ARBA" id="ARBA00004141"/>
    </source>
</evidence>
<feature type="transmembrane region" description="Helical" evidence="19">
    <location>
        <begin position="152"/>
        <end position="173"/>
    </location>
</feature>
<feature type="transmembrane region" description="Helical" evidence="19">
    <location>
        <begin position="269"/>
        <end position="291"/>
    </location>
</feature>
<evidence type="ECO:0000256" key="17">
    <source>
        <dbReference type="ARBA" id="ARBA00045709"/>
    </source>
</evidence>
<dbReference type="EMBL" id="ADBJ01000038">
    <property type="protein sequence ID" value="EFA77950.1"/>
    <property type="molecule type" value="Genomic_DNA"/>
</dbReference>
<evidence type="ECO:0000256" key="19">
    <source>
        <dbReference type="SAM" id="Phobius"/>
    </source>
</evidence>
<comment type="catalytic activity">
    <reaction evidence="14">
        <text>L-lysyl-glycine(out) = L-lysyl-glycine(in)</text>
        <dbReference type="Rhea" id="RHEA:79407"/>
        <dbReference type="ChEBI" id="CHEBI:191202"/>
    </reaction>
</comment>
<name>D3BJ70_HETP5</name>
<feature type="transmembrane region" description="Helical" evidence="19">
    <location>
        <begin position="431"/>
        <end position="450"/>
    </location>
</feature>
<keyword evidence="19" id="KW-0812">Transmembrane</keyword>
<comment type="catalytic activity">
    <reaction evidence="2">
        <text>L-lysyl-L-alanine(out) = L-lysyl-L-alanine(in)</text>
        <dbReference type="Rhea" id="RHEA:79399"/>
        <dbReference type="ChEBI" id="CHEBI:229954"/>
    </reaction>
</comment>
<comment type="catalytic activity">
    <reaction evidence="4">
        <text>L-alpha-aminoacyl-L-arginine(out) = L-alpha-aminoacyl-L-arginine(in)</text>
        <dbReference type="Rhea" id="RHEA:79367"/>
        <dbReference type="ChEBI" id="CHEBI:229968"/>
    </reaction>
</comment>
<evidence type="ECO:0000256" key="10">
    <source>
        <dbReference type="ARBA" id="ARBA00044900"/>
    </source>
</evidence>
<evidence type="ECO:0000256" key="11">
    <source>
        <dbReference type="ARBA" id="ARBA00044903"/>
    </source>
</evidence>
<evidence type="ECO:0000256" key="6">
    <source>
        <dbReference type="ARBA" id="ARBA00044891"/>
    </source>
</evidence>
<organism evidence="21 22">
    <name type="scientific">Heterostelium pallidum (strain ATCC 26659 / Pp 5 / PN500)</name>
    <name type="common">Cellular slime mold</name>
    <name type="synonym">Polysphondylium pallidum</name>
    <dbReference type="NCBI Taxonomy" id="670386"/>
    <lineage>
        <taxon>Eukaryota</taxon>
        <taxon>Amoebozoa</taxon>
        <taxon>Evosea</taxon>
        <taxon>Eumycetozoa</taxon>
        <taxon>Dictyostelia</taxon>
        <taxon>Acytosteliales</taxon>
        <taxon>Acytosteliaceae</taxon>
        <taxon>Heterostelium</taxon>
    </lineage>
</organism>
<evidence type="ECO:0000256" key="8">
    <source>
        <dbReference type="ARBA" id="ARBA00044898"/>
    </source>
</evidence>
<evidence type="ECO:0000256" key="16">
    <source>
        <dbReference type="ARBA" id="ARBA00045018"/>
    </source>
</evidence>
<feature type="transmembrane region" description="Helical" evidence="19">
    <location>
        <begin position="403"/>
        <end position="424"/>
    </location>
</feature>
<dbReference type="Gene3D" id="1.20.1250.20">
    <property type="entry name" value="MFS general substrate transporter like domains"/>
    <property type="match status" value="2"/>
</dbReference>
<dbReference type="STRING" id="670386.D3BJ70"/>
<dbReference type="Pfam" id="PF07690">
    <property type="entry name" value="MFS_1"/>
    <property type="match status" value="1"/>
</dbReference>
<evidence type="ECO:0000256" key="4">
    <source>
        <dbReference type="ARBA" id="ARBA00044881"/>
    </source>
</evidence>
<feature type="transmembrane region" description="Helical" evidence="19">
    <location>
        <begin position="238"/>
        <end position="257"/>
    </location>
</feature>
<comment type="catalytic activity">
    <reaction evidence="5">
        <text>L-alpha-aminoacyl-L-histidine(out) = L-alpha-aminoacyl-L-histidine(in)</text>
        <dbReference type="Rhea" id="RHEA:79375"/>
        <dbReference type="ChEBI" id="CHEBI:229967"/>
    </reaction>
</comment>
<reference evidence="21 22" key="1">
    <citation type="journal article" date="2011" name="Genome Res.">
        <title>Phylogeny-wide analysis of social amoeba genomes highlights ancient origins for complex intercellular communication.</title>
        <authorList>
            <person name="Heidel A.J."/>
            <person name="Lawal H.M."/>
            <person name="Felder M."/>
            <person name="Schilde C."/>
            <person name="Helps N.R."/>
            <person name="Tunggal B."/>
            <person name="Rivero F."/>
            <person name="John U."/>
            <person name="Schleicher M."/>
            <person name="Eichinger L."/>
            <person name="Platzer M."/>
            <person name="Noegel A.A."/>
            <person name="Schaap P."/>
            <person name="Gloeckner G."/>
        </authorList>
    </citation>
    <scope>NUCLEOTIDE SEQUENCE [LARGE SCALE GENOMIC DNA]</scope>
    <source>
        <strain evidence="22">ATCC 26659 / Pp 5 / PN500</strain>
    </source>
</reference>
<comment type="caution">
    <text evidence="21">The sequence shown here is derived from an EMBL/GenBank/DDBJ whole genome shotgun (WGS) entry which is preliminary data.</text>
</comment>
<evidence type="ECO:0000256" key="9">
    <source>
        <dbReference type="ARBA" id="ARBA00044899"/>
    </source>
</evidence>
<proteinExistence type="predicted"/>
<keyword evidence="19" id="KW-0472">Membrane</keyword>
<comment type="catalytic activity">
    <reaction evidence="12">
        <text>L-histidyl-L-alpha-amino acid(out) = L-histidyl-L-alpha-amino acid(in)</text>
        <dbReference type="Rhea" id="RHEA:79379"/>
        <dbReference type="ChEBI" id="CHEBI:229964"/>
    </reaction>
</comment>
<comment type="catalytic activity">
    <reaction evidence="9">
        <text>L-arginyl-L-alpha-amino acid(out) = L-arginyl-L-alpha-amino acid(in)</text>
        <dbReference type="Rhea" id="RHEA:79371"/>
        <dbReference type="ChEBI" id="CHEBI:84315"/>
    </reaction>
</comment>
<comment type="catalytic activity">
    <reaction evidence="13">
        <text>L-alanyl-L-lysine(out) = L-alanyl-L-lysine(in)</text>
        <dbReference type="Rhea" id="RHEA:79415"/>
        <dbReference type="ChEBI" id="CHEBI:192470"/>
    </reaction>
</comment>
<dbReference type="InterPro" id="IPR052187">
    <property type="entry name" value="MFSD1"/>
</dbReference>
<evidence type="ECO:0000256" key="18">
    <source>
        <dbReference type="ARBA" id="ARBA00046376"/>
    </source>
</evidence>
<dbReference type="InterPro" id="IPR020846">
    <property type="entry name" value="MFS_dom"/>
</dbReference>
<feature type="transmembrane region" description="Helical" evidence="19">
    <location>
        <begin position="485"/>
        <end position="508"/>
    </location>
</feature>